<name>A0A261UZW9_9BORD</name>
<dbReference type="EMBL" id="NEVS01000001">
    <property type="protein sequence ID" value="OZI67097.1"/>
    <property type="molecule type" value="Genomic_DNA"/>
</dbReference>
<sequence length="112" mass="11867">MIRRAGVAALVLALVGCSSTNDLLKKDPVFFGHTAKPPQAYAQCVADGWRGQGEQVKIVAISNGYDVVDESAMGISSVLRVIEYASGKVEVRMSSRSSYGAQGLVQTANLCM</sequence>
<accession>A0A261UZW9</accession>
<dbReference type="RefSeq" id="WP_094840291.1">
    <property type="nucleotide sequence ID" value="NZ_NEVS01000001.1"/>
</dbReference>
<dbReference type="PROSITE" id="PS51257">
    <property type="entry name" value="PROKAR_LIPOPROTEIN"/>
    <property type="match status" value="1"/>
</dbReference>
<protein>
    <recommendedName>
        <fullName evidence="3">Lipoprotein</fullName>
    </recommendedName>
</protein>
<evidence type="ECO:0000313" key="2">
    <source>
        <dbReference type="Proteomes" id="UP000215767"/>
    </source>
</evidence>
<dbReference type="AlphaFoldDB" id="A0A261UZW9"/>
<reference evidence="2" key="1">
    <citation type="submission" date="2017-05" db="EMBL/GenBank/DDBJ databases">
        <title>Complete and WGS of Bordetella genogroups.</title>
        <authorList>
            <person name="Spilker T."/>
            <person name="Lipuma J."/>
        </authorList>
    </citation>
    <scope>NUCLEOTIDE SEQUENCE [LARGE SCALE GENOMIC DNA]</scope>
    <source>
        <strain evidence="2">AU8856</strain>
    </source>
</reference>
<dbReference type="OrthoDB" id="8636595at2"/>
<dbReference type="Proteomes" id="UP000215767">
    <property type="component" value="Unassembled WGS sequence"/>
</dbReference>
<proteinExistence type="predicted"/>
<organism evidence="1 2">
    <name type="scientific">Bordetella genomosp. 11</name>
    <dbReference type="NCBI Taxonomy" id="1416808"/>
    <lineage>
        <taxon>Bacteria</taxon>
        <taxon>Pseudomonadati</taxon>
        <taxon>Pseudomonadota</taxon>
        <taxon>Betaproteobacteria</taxon>
        <taxon>Burkholderiales</taxon>
        <taxon>Alcaligenaceae</taxon>
        <taxon>Bordetella</taxon>
    </lineage>
</organism>
<evidence type="ECO:0000313" key="1">
    <source>
        <dbReference type="EMBL" id="OZI67097.1"/>
    </source>
</evidence>
<comment type="caution">
    <text evidence="1">The sequence shown here is derived from an EMBL/GenBank/DDBJ whole genome shotgun (WGS) entry which is preliminary data.</text>
</comment>
<gene>
    <name evidence="1" type="ORF">CAL28_05240</name>
</gene>
<evidence type="ECO:0008006" key="3">
    <source>
        <dbReference type="Google" id="ProtNLM"/>
    </source>
</evidence>
<keyword evidence="2" id="KW-1185">Reference proteome</keyword>